<protein>
    <submittedName>
        <fullName evidence="3">Antitoxin</fullName>
    </submittedName>
</protein>
<dbReference type="Proteomes" id="UP000244682">
    <property type="component" value="Chromosome"/>
</dbReference>
<evidence type="ECO:0000313" key="5">
    <source>
        <dbReference type="Proteomes" id="UP000244682"/>
    </source>
</evidence>
<sequence length="57" mass="6787">MTVTQRTTSNVTLNADPDDKKHHYEAKKWQEENSKALESLNRFHDEHGCFSDEYRTF</sequence>
<feature type="region of interest" description="Disordered" evidence="2">
    <location>
        <begin position="1"/>
        <end position="22"/>
    </location>
</feature>
<accession>A0AAU8ZQ28</accession>
<dbReference type="Pfam" id="PF07362">
    <property type="entry name" value="CcdA"/>
    <property type="match status" value="1"/>
</dbReference>
<evidence type="ECO:0000313" key="3">
    <source>
        <dbReference type="EMBL" id="AWC95203.1"/>
    </source>
</evidence>
<dbReference type="AlphaFoldDB" id="A0AAU8ZQ28"/>
<reference evidence="3 5" key="1">
    <citation type="submission" date="2018-04" db="EMBL/GenBank/DDBJ databases">
        <title>Whole genome sequencing of Morganella morganii AR_0133.</title>
        <authorList>
            <person name="Conlan S."/>
            <person name="Thomas P.J."/>
            <person name="Mullikin J."/>
            <person name="Frank K.M."/>
            <person name="Segre J.A."/>
        </authorList>
    </citation>
    <scope>NUCLEOTIDE SEQUENCE [LARGE SCALE GENOMIC DNA]</scope>
    <source>
        <strain evidence="3 5">AR_0133</strain>
    </source>
</reference>
<evidence type="ECO:0000313" key="4">
    <source>
        <dbReference type="EMBL" id="AWC95216.1"/>
    </source>
</evidence>
<dbReference type="EMBL" id="CP028956">
    <property type="protein sequence ID" value="AWC95203.1"/>
    <property type="molecule type" value="Genomic_DNA"/>
</dbReference>
<dbReference type="EMBL" id="CP028956">
    <property type="protein sequence ID" value="AWC95216.1"/>
    <property type="molecule type" value="Genomic_DNA"/>
</dbReference>
<gene>
    <name evidence="3" type="ORF">AM380_16945</name>
    <name evidence="4" type="ORF">AM380_17015</name>
</gene>
<name>A0AAU8ZQ28_MORMO</name>
<keyword evidence="1" id="KW-1277">Toxin-antitoxin system</keyword>
<feature type="compositionally biased region" description="Polar residues" evidence="2">
    <location>
        <begin position="1"/>
        <end position="13"/>
    </location>
</feature>
<organism evidence="3 5">
    <name type="scientific">Morganella morganii</name>
    <name type="common">Proteus morganii</name>
    <dbReference type="NCBI Taxonomy" id="582"/>
    <lineage>
        <taxon>Bacteria</taxon>
        <taxon>Pseudomonadati</taxon>
        <taxon>Pseudomonadota</taxon>
        <taxon>Gammaproteobacteria</taxon>
        <taxon>Enterobacterales</taxon>
        <taxon>Morganellaceae</taxon>
        <taxon>Morganella</taxon>
    </lineage>
</organism>
<evidence type="ECO:0000256" key="1">
    <source>
        <dbReference type="ARBA" id="ARBA00022649"/>
    </source>
</evidence>
<proteinExistence type="predicted"/>
<dbReference type="InterPro" id="IPR009956">
    <property type="entry name" value="Post-segregation_anti-tox_CcdA"/>
</dbReference>
<evidence type="ECO:0000256" key="2">
    <source>
        <dbReference type="SAM" id="MobiDB-lite"/>
    </source>
</evidence>
<dbReference type="RefSeq" id="WP_108657077.1">
    <property type="nucleotide sequence ID" value="NZ_CP028956.1"/>
</dbReference>